<dbReference type="EMBL" id="ML996081">
    <property type="protein sequence ID" value="KAF2157103.1"/>
    <property type="molecule type" value="Genomic_DNA"/>
</dbReference>
<comment type="caution">
    <text evidence="2">The sequence shown here is derived from an EMBL/GenBank/DDBJ whole genome shotgun (WGS) entry which is preliminary data.</text>
</comment>
<evidence type="ECO:0000256" key="1">
    <source>
        <dbReference type="SAM" id="MobiDB-lite"/>
    </source>
</evidence>
<sequence length="97" mass="10661">MYCTLQGRRVAFWRRKQCLVPGIHARSANLRIGTHQSGQEGPRTGCPSCRSQAQAFGQATSQPANDKLNLSNYFDNRVPHHGFAYRGAACAPDSIIS</sequence>
<evidence type="ECO:0000313" key="3">
    <source>
        <dbReference type="Proteomes" id="UP000799439"/>
    </source>
</evidence>
<dbReference type="Proteomes" id="UP000799439">
    <property type="component" value="Unassembled WGS sequence"/>
</dbReference>
<protein>
    <submittedName>
        <fullName evidence="2">Uncharacterized protein</fullName>
    </submittedName>
</protein>
<reference evidence="2" key="1">
    <citation type="journal article" date="2020" name="Stud. Mycol.">
        <title>101 Dothideomycetes genomes: a test case for predicting lifestyles and emergence of pathogens.</title>
        <authorList>
            <person name="Haridas S."/>
            <person name="Albert R."/>
            <person name="Binder M."/>
            <person name="Bloem J."/>
            <person name="Labutti K."/>
            <person name="Salamov A."/>
            <person name="Andreopoulos B."/>
            <person name="Baker S."/>
            <person name="Barry K."/>
            <person name="Bills G."/>
            <person name="Bluhm B."/>
            <person name="Cannon C."/>
            <person name="Castanera R."/>
            <person name="Culley D."/>
            <person name="Daum C."/>
            <person name="Ezra D."/>
            <person name="Gonzalez J."/>
            <person name="Henrissat B."/>
            <person name="Kuo A."/>
            <person name="Liang C."/>
            <person name="Lipzen A."/>
            <person name="Lutzoni F."/>
            <person name="Magnuson J."/>
            <person name="Mondo S."/>
            <person name="Nolan M."/>
            <person name="Ohm R."/>
            <person name="Pangilinan J."/>
            <person name="Park H.-J."/>
            <person name="Ramirez L."/>
            <person name="Alfaro M."/>
            <person name="Sun H."/>
            <person name="Tritt A."/>
            <person name="Yoshinaga Y."/>
            <person name="Zwiers L.-H."/>
            <person name="Turgeon B."/>
            <person name="Goodwin S."/>
            <person name="Spatafora J."/>
            <person name="Crous P."/>
            <person name="Grigoriev I."/>
        </authorList>
    </citation>
    <scope>NUCLEOTIDE SEQUENCE</scope>
    <source>
        <strain evidence="2">CBS 260.36</strain>
    </source>
</reference>
<dbReference type="AlphaFoldDB" id="A0A9P4J835"/>
<organism evidence="2 3">
    <name type="scientific">Myriangium duriaei CBS 260.36</name>
    <dbReference type="NCBI Taxonomy" id="1168546"/>
    <lineage>
        <taxon>Eukaryota</taxon>
        <taxon>Fungi</taxon>
        <taxon>Dikarya</taxon>
        <taxon>Ascomycota</taxon>
        <taxon>Pezizomycotina</taxon>
        <taxon>Dothideomycetes</taxon>
        <taxon>Dothideomycetidae</taxon>
        <taxon>Myriangiales</taxon>
        <taxon>Myriangiaceae</taxon>
        <taxon>Myriangium</taxon>
    </lineage>
</organism>
<accession>A0A9P4J835</accession>
<feature type="region of interest" description="Disordered" evidence="1">
    <location>
        <begin position="31"/>
        <end position="50"/>
    </location>
</feature>
<proteinExistence type="predicted"/>
<evidence type="ECO:0000313" key="2">
    <source>
        <dbReference type="EMBL" id="KAF2157103.1"/>
    </source>
</evidence>
<gene>
    <name evidence="2" type="ORF">K461DRAFT_10623</name>
</gene>
<name>A0A9P4J835_9PEZI</name>
<keyword evidence="3" id="KW-1185">Reference proteome</keyword>